<comment type="caution">
    <text evidence="8">The sequence shown here is derived from an EMBL/GenBank/DDBJ whole genome shotgun (WGS) entry which is preliminary data.</text>
</comment>
<evidence type="ECO:0000256" key="1">
    <source>
        <dbReference type="ARBA" id="ARBA00004167"/>
    </source>
</evidence>
<name>A0ABW2DSY4_9BACT</name>
<evidence type="ECO:0000256" key="4">
    <source>
        <dbReference type="ARBA" id="ARBA00023136"/>
    </source>
</evidence>
<dbReference type="Pfam" id="PF04357">
    <property type="entry name" value="TamB"/>
    <property type="match status" value="1"/>
</dbReference>
<sequence>METQNQEETQDKKNNRPKVIVKAFLKIILGLLIFVVVLMGVLMIALRFPAVQTKVAQKAAKIISETVDHQVSIGRVDIEFFKNMVLEDVRVLDRQGNTLFYIGKADAEIGVLSLFQTNPAWLQLWPTSKGILLFSKSKPRQLHINSLTLQNPEANLIKPIDSDTLNMSAFISSLANLITQDTTSKPFNFTIDEVNIKNGHFTYHNYHSEPVDYRLDYQHLDLLNINGSFSEIEIKGDTIYTVVSNLTARDRRSGTFLKNLDTRMTYAPTFWEWDNLDLRVNGSHVAKYVRFDYEHFFNFVDFNDSVHVTADFDSTYVRSDDVALFSEVLKDWDEEVLLSGKAKGWVNDFDAQDVDITYGANTRITGDFSAEGLPDFRNTFATLELGPSSVNARDLQRYIPKDIYVVAARAGTIKFEGAFTGFYNDFVANGNFNTALGKLESDINLKFDKQNANHSSYRGYLKTTNFDVGGLIGDRSVIKTITMNGRVQGSGFSLSSARLNMDATVNAIHVNNYNYRNIVVDADLSRETFQGNISIKDPNLQLDATGQINLQNKQQVFDLTTQVERADLKALGLTDRNLVLQTVAEVDFTGIQLDEISGTANFKNTTLWYDGNQVEIDSLNILSHFHDNIRELHVGSEILALRAGGNFEYSTLFEDLQTLYHEYELNLENDPAAIERYYSRKPNTPPQPYEIELDVHLRHINPVLHVFAPNVSVSDFSRMEGTFRNGPTTILSLVGYLDTVVIGKNQLYKNEFEITSSKLWNSPDVLANTVYTSERQKLIGAGDTENLYVEGVWSDRLIRFSSNIAQTGTTNRANISGNVLFEQDDIKIVFNQSAINILDRAWTISPNNTIVFDDGTIYFDNITFSNGPQSISVFGRLSENPQETLTVDISDFQLENLNPLLTDKIGGRLNAELLLRNLYSEVALSSTLAVDSFTVSNQYIGNIAGTTTWDNAQDHMKVDLGISRSNQKVLSLTGSYDPNAENQQLNLLAVMDNAQLKLVEPLVKVVMTDLGGTMDGRVRITGRLTGPILQGSVMVTNGSFVFGYLKTKYSFSDRVYFNEDGISFQNVRLRDIYNNTAIVNGGIYHNGFSNMVLDLRARFTRFMVLNTTREDNPMYYGTAFATGEASALGAPSNLQVNITARSEPNTNIAIPFDNTTSLERSNFITFVNTNVNDSVGTPTPVVKIEEQQSVDLSGIRLNFNFDIDENAYIELIFDERTGDIIRGRGQGNIRMVIDTRGEFSMYGTYEILQGRYNFTMLGIINKEFNIRPGGTVTWNGDPLEGMLNITAAYTQRVSLAPILATSALSEQQLQSAAAQTRYPVTAVMKLEGPIMTPQISLNMEFNDTPNLLQDQITAYLNNIRNDEQELNRQVFSLLAFKRLSNQNEIQLGLVGDLGSSVGELFSNQLSYWLSQIDSNLEVDIGVSGYGDQVLDDVQLRLSYTFMEGRLRVTREGSVNNNRYGNGRANAAGDWSIEYYLSKDGQLRLRATYETTPRDFEAVAATSRTKVSVLHQANFDRIGELFRRRRLSRRARRAAQRVENTRIVDDTPTPPNQLKIED</sequence>
<dbReference type="RefSeq" id="WP_066616156.1">
    <property type="nucleotide sequence ID" value="NZ_JBHSYQ010000015.1"/>
</dbReference>
<evidence type="ECO:0000313" key="8">
    <source>
        <dbReference type="EMBL" id="MFC6999341.1"/>
    </source>
</evidence>
<evidence type="ECO:0000256" key="3">
    <source>
        <dbReference type="ARBA" id="ARBA00022989"/>
    </source>
</evidence>
<protein>
    <submittedName>
        <fullName evidence="8">Translocation/assembly module TamB domain-containing protein</fullName>
    </submittedName>
</protein>
<proteinExistence type="predicted"/>
<dbReference type="PANTHER" id="PTHR30441">
    <property type="entry name" value="DUF748 DOMAIN-CONTAINING PROTEIN"/>
    <property type="match status" value="1"/>
</dbReference>
<dbReference type="InterPro" id="IPR007452">
    <property type="entry name" value="TamB_C"/>
</dbReference>
<dbReference type="EMBL" id="JBHSYQ010000015">
    <property type="protein sequence ID" value="MFC6999341.1"/>
    <property type="molecule type" value="Genomic_DNA"/>
</dbReference>
<comment type="subcellular location">
    <subcellularLocation>
        <location evidence="1">Membrane</location>
        <topology evidence="1">Single-pass membrane protein</topology>
    </subcellularLocation>
</comment>
<evidence type="ECO:0000256" key="2">
    <source>
        <dbReference type="ARBA" id="ARBA00022692"/>
    </source>
</evidence>
<evidence type="ECO:0000259" key="7">
    <source>
        <dbReference type="Pfam" id="PF04357"/>
    </source>
</evidence>
<evidence type="ECO:0000256" key="5">
    <source>
        <dbReference type="SAM" id="MobiDB-lite"/>
    </source>
</evidence>
<keyword evidence="2 6" id="KW-0812">Transmembrane</keyword>
<keyword evidence="4 6" id="KW-0472">Membrane</keyword>
<gene>
    <name evidence="8" type="ORF">ACFQHR_17020</name>
</gene>
<evidence type="ECO:0000313" key="9">
    <source>
        <dbReference type="Proteomes" id="UP001596405"/>
    </source>
</evidence>
<keyword evidence="3 6" id="KW-1133">Transmembrane helix</keyword>
<keyword evidence="9" id="KW-1185">Reference proteome</keyword>
<feature type="region of interest" description="Disordered" evidence="5">
    <location>
        <begin position="1532"/>
        <end position="1557"/>
    </location>
</feature>
<dbReference type="InterPro" id="IPR052894">
    <property type="entry name" value="AsmA-related"/>
</dbReference>
<feature type="domain" description="Translocation and assembly module TamB C-terminal" evidence="7">
    <location>
        <begin position="1071"/>
        <end position="1501"/>
    </location>
</feature>
<accession>A0ABW2DSY4</accession>
<evidence type="ECO:0000256" key="6">
    <source>
        <dbReference type="SAM" id="Phobius"/>
    </source>
</evidence>
<reference evidence="9" key="1">
    <citation type="journal article" date="2019" name="Int. J. Syst. Evol. Microbiol.">
        <title>The Global Catalogue of Microorganisms (GCM) 10K type strain sequencing project: providing services to taxonomists for standard genome sequencing and annotation.</title>
        <authorList>
            <consortium name="The Broad Institute Genomics Platform"/>
            <consortium name="The Broad Institute Genome Sequencing Center for Infectious Disease"/>
            <person name="Wu L."/>
            <person name="Ma J."/>
        </authorList>
    </citation>
    <scope>NUCLEOTIDE SEQUENCE [LARGE SCALE GENOMIC DNA]</scope>
    <source>
        <strain evidence="9">CGMCC 4.7393</strain>
    </source>
</reference>
<feature type="transmembrane region" description="Helical" evidence="6">
    <location>
        <begin position="23"/>
        <end position="46"/>
    </location>
</feature>
<dbReference type="Proteomes" id="UP001596405">
    <property type="component" value="Unassembled WGS sequence"/>
</dbReference>
<organism evidence="8 9">
    <name type="scientific">Rufibacter roseus</name>
    <dbReference type="NCBI Taxonomy" id="1567108"/>
    <lineage>
        <taxon>Bacteria</taxon>
        <taxon>Pseudomonadati</taxon>
        <taxon>Bacteroidota</taxon>
        <taxon>Cytophagia</taxon>
        <taxon>Cytophagales</taxon>
        <taxon>Hymenobacteraceae</taxon>
        <taxon>Rufibacter</taxon>
    </lineage>
</organism>
<dbReference type="PANTHER" id="PTHR30441:SF4">
    <property type="entry name" value="PROTEIN ASMA"/>
    <property type="match status" value="1"/>
</dbReference>